<reference evidence="4 5" key="1">
    <citation type="submission" date="2024-02" db="EMBL/GenBank/DDBJ databases">
        <title>De novo assembly and annotation of 12 fungi associated with fruit tree decline syndrome in Ontario, Canada.</title>
        <authorList>
            <person name="Sulman M."/>
            <person name="Ellouze W."/>
            <person name="Ilyukhin E."/>
        </authorList>
    </citation>
    <scope>NUCLEOTIDE SEQUENCE [LARGE SCALE GENOMIC DNA]</scope>
    <source>
        <strain evidence="4 5">FDS-637</strain>
    </source>
</reference>
<dbReference type="Pfam" id="PF00202">
    <property type="entry name" value="Aminotran_3"/>
    <property type="match status" value="1"/>
</dbReference>
<dbReference type="InterPro" id="IPR050103">
    <property type="entry name" value="Class-III_PLP-dep_AT"/>
</dbReference>
<comment type="cofactor">
    <cofactor evidence="1 3">
        <name>pyridoxal 5'-phosphate</name>
        <dbReference type="ChEBI" id="CHEBI:597326"/>
    </cofactor>
</comment>
<evidence type="ECO:0000256" key="2">
    <source>
        <dbReference type="ARBA" id="ARBA00008954"/>
    </source>
</evidence>
<dbReference type="EC" id="2.6.1.13" evidence="3"/>
<organism evidence="4 5">
    <name type="scientific">Diplodia seriata</name>
    <dbReference type="NCBI Taxonomy" id="420778"/>
    <lineage>
        <taxon>Eukaryota</taxon>
        <taxon>Fungi</taxon>
        <taxon>Dikarya</taxon>
        <taxon>Ascomycota</taxon>
        <taxon>Pezizomycotina</taxon>
        <taxon>Dothideomycetes</taxon>
        <taxon>Dothideomycetes incertae sedis</taxon>
        <taxon>Botryosphaeriales</taxon>
        <taxon>Botryosphaeriaceae</taxon>
        <taxon>Diplodia</taxon>
    </lineage>
</organism>
<dbReference type="InterPro" id="IPR015424">
    <property type="entry name" value="PyrdxlP-dep_Trfase"/>
</dbReference>
<gene>
    <name evidence="4" type="ORF">SLS55_007624</name>
</gene>
<comment type="similarity">
    <text evidence="2 3">Belongs to the class-III pyridoxal-phosphate-dependent aminotransferase family.</text>
</comment>
<evidence type="ECO:0000313" key="5">
    <source>
        <dbReference type="Proteomes" id="UP001430584"/>
    </source>
</evidence>
<dbReference type="Proteomes" id="UP001430584">
    <property type="component" value="Unassembled WGS sequence"/>
</dbReference>
<evidence type="ECO:0000256" key="3">
    <source>
        <dbReference type="RuleBase" id="RU365036"/>
    </source>
</evidence>
<dbReference type="SUPFAM" id="SSF53383">
    <property type="entry name" value="PLP-dependent transferases"/>
    <property type="match status" value="1"/>
</dbReference>
<keyword evidence="3" id="KW-0032">Aminotransferase</keyword>
<accession>A0ABR3C9G4</accession>
<keyword evidence="3" id="KW-0808">Transferase</keyword>
<evidence type="ECO:0000313" key="4">
    <source>
        <dbReference type="EMBL" id="KAL0256815.1"/>
    </source>
</evidence>
<dbReference type="PANTHER" id="PTHR11986">
    <property type="entry name" value="AMINOTRANSFERASE CLASS III"/>
    <property type="match status" value="1"/>
</dbReference>
<dbReference type="GeneID" id="92011709"/>
<proteinExistence type="inferred from homology"/>
<keyword evidence="3" id="KW-0663">Pyridoxal phosphate</keyword>
<dbReference type="EMBL" id="JAJVCZ030000008">
    <property type="protein sequence ID" value="KAL0256815.1"/>
    <property type="molecule type" value="Genomic_DNA"/>
</dbReference>
<name>A0ABR3C9G4_9PEZI</name>
<dbReference type="Gene3D" id="3.40.640.10">
    <property type="entry name" value="Type I PLP-dependent aspartate aminotransferase-like (Major domain)"/>
    <property type="match status" value="1"/>
</dbReference>
<comment type="caution">
    <text evidence="4">The sequence shown here is derived from an EMBL/GenBank/DDBJ whole genome shotgun (WGS) entry which is preliminary data.</text>
</comment>
<protein>
    <recommendedName>
        <fullName evidence="3">Ornithine aminotransferase</fullName>
        <ecNumber evidence="3">2.6.1.13</ecNumber>
    </recommendedName>
</protein>
<keyword evidence="5" id="KW-1185">Reference proteome</keyword>
<comment type="pathway">
    <text evidence="3">Amino-acid biosynthesis; L-proline biosynthesis; L-glutamate 5-semialdehyde from L-ornithine: step 1/1.</text>
</comment>
<dbReference type="PANTHER" id="PTHR11986:SF18">
    <property type="entry name" value="ORNITHINE AMINOTRANSFERASE, MITOCHONDRIAL"/>
    <property type="match status" value="1"/>
</dbReference>
<sequence>MLSLYARGKLCEMTGFDKVAAMNGGAEAVDMAIKFARSWAYKVKGVEQNKALVLTAESEYHGRTLSVPSASSKERYRKIRLPRIQSSASACRAQNNCVRSADLVYRLWSLDAQHRSLLHR</sequence>
<dbReference type="InterPro" id="IPR005814">
    <property type="entry name" value="Aminotrans_3"/>
</dbReference>
<comment type="catalytic activity">
    <reaction evidence="3">
        <text>a 2-oxocarboxylate + L-ornithine = L-glutamate 5-semialdehyde + an L-alpha-amino acid</text>
        <dbReference type="Rhea" id="RHEA:13877"/>
        <dbReference type="ChEBI" id="CHEBI:35179"/>
        <dbReference type="ChEBI" id="CHEBI:46911"/>
        <dbReference type="ChEBI" id="CHEBI:58066"/>
        <dbReference type="ChEBI" id="CHEBI:59869"/>
        <dbReference type="EC" id="2.6.1.13"/>
    </reaction>
</comment>
<dbReference type="InterPro" id="IPR015421">
    <property type="entry name" value="PyrdxlP-dep_Trfase_major"/>
</dbReference>
<dbReference type="RefSeq" id="XP_066629844.1">
    <property type="nucleotide sequence ID" value="XM_066779040.1"/>
</dbReference>
<evidence type="ECO:0000256" key="1">
    <source>
        <dbReference type="ARBA" id="ARBA00001933"/>
    </source>
</evidence>